<feature type="compositionally biased region" description="Gly residues" evidence="1">
    <location>
        <begin position="875"/>
        <end position="887"/>
    </location>
</feature>
<feature type="compositionally biased region" description="Basic and acidic residues" evidence="1">
    <location>
        <begin position="77"/>
        <end position="86"/>
    </location>
</feature>
<dbReference type="InterPro" id="IPR051412">
    <property type="entry name" value="Formin_Homology_Diaphanous_sf"/>
</dbReference>
<feature type="compositionally biased region" description="Pro residues" evidence="1">
    <location>
        <begin position="12"/>
        <end position="26"/>
    </location>
</feature>
<organism evidence="2 3">
    <name type="scientific">Vitrella brassicaformis (strain CCMP3155)</name>
    <dbReference type="NCBI Taxonomy" id="1169540"/>
    <lineage>
        <taxon>Eukaryota</taxon>
        <taxon>Sar</taxon>
        <taxon>Alveolata</taxon>
        <taxon>Colpodellida</taxon>
        <taxon>Vitrellaceae</taxon>
        <taxon>Vitrella</taxon>
    </lineage>
</organism>
<dbReference type="EMBL" id="CDMY01000086">
    <property type="protein sequence ID" value="CEL92554.1"/>
    <property type="molecule type" value="Genomic_DNA"/>
</dbReference>
<dbReference type="VEuPathDB" id="CryptoDB:Vbra_4719"/>
<sequence>MQSNPPSASSSVPPPRPPPPPPPPLALPNNPRPATRPLALHRSVYVWEDECDEMVQPASHTQPVPPQLQYRPPRPHRSAEAHGERRDLDELMRSLDELDGGQPFGAPAAPLPFMSEQMMTVKLEASAGVTSPPYSQWLLPRIDEEPPHLPPHLPFHPHQHAAANGGAQLEPPHEQPAAAAAAGSDMVVDGPLEGQKQHPAASRDTLILKSAGCFEVKRSVTAQPQPSSADDGSRSAADKAGPGDGGDSGAVGEVARFVDAAGRSVDPGIEDVYVPLVPMTSPADDSHANTDRGERREASGHYLFCKEYQQGCEGCPGCYLAPGVGVGVGVDVGAAHPPYCPYPSVNSEKSLPLLNPLVAHRLWAGPGGEGDVSSSDEGRKDSDMPPPSLLHVCRNFQQPPPLAHPHGHAPRKHKARSKSGKPKVKREMELEDPVEISGDLIEAKARHAAEMARRLQAREHDESALLMGAVKEEAVEGAMGDKGRAGQRTRRKSKRAVAEGDEWAVEGGGPNAIQQMYHSLGLHRSETTDTSADPLADHHQQQVIAYGRPPQPHDPAGWLAEGGWDGGPGLAYGRNRWGLGKASNSLCGVGGGGKDPFRTDSEGALVQKKPKKPRAKMSRDASGMRFQLGEAGRNELKRRISQKLKEEPHWKAIIPTGQIKLATITKLLEMAETLGLTGEVHRIYSRRCRETQGPPQPPKPRRSSRDRVKSPLLPSSQAALHPLHPLVSLLQCDDNISDDTSQPSIATTLPKRRKFDITECMAADMGDEMDELQQPMGGGKETAGAAHSQFHSASKDEEDPYGAYYAAGAAAAAAACGVAPPPMPQPIHPDPRPLIFIPRRKDVGGTNIDHDAKEGTDSHQPQTAAAPAAAAAAADGGGGGDGGGMCDGDGEGMETADDHDSHGVPAEPAGPPPGLSQEGKQ</sequence>
<gene>
    <name evidence="2" type="ORF">Vbra_4719</name>
</gene>
<feature type="region of interest" description="Disordered" evidence="1">
    <location>
        <begin position="56"/>
        <end position="86"/>
    </location>
</feature>
<dbReference type="InParanoid" id="A0A0G4EBB1"/>
<dbReference type="GO" id="GO:0030041">
    <property type="term" value="P:actin filament polymerization"/>
    <property type="evidence" value="ECO:0007669"/>
    <property type="project" value="TreeGrafter"/>
</dbReference>
<proteinExistence type="predicted"/>
<feature type="compositionally biased region" description="Basic and acidic residues" evidence="1">
    <location>
        <begin position="839"/>
        <end position="857"/>
    </location>
</feature>
<feature type="region of interest" description="Disordered" evidence="1">
    <location>
        <begin position="598"/>
        <end position="621"/>
    </location>
</feature>
<feature type="region of interest" description="Disordered" evidence="1">
    <location>
        <begin position="685"/>
        <end position="710"/>
    </location>
</feature>
<feature type="compositionally biased region" description="Low complexity" evidence="1">
    <location>
        <begin position="864"/>
        <end position="874"/>
    </location>
</feature>
<feature type="region of interest" description="Disordered" evidence="1">
    <location>
        <begin position="218"/>
        <end position="251"/>
    </location>
</feature>
<feature type="region of interest" description="Disordered" evidence="1">
    <location>
        <begin position="143"/>
        <end position="183"/>
    </location>
</feature>
<name>A0A0G4EBB1_VITBC</name>
<feature type="region of interest" description="Disordered" evidence="1">
    <location>
        <begin position="825"/>
        <end position="921"/>
    </location>
</feature>
<keyword evidence="3" id="KW-1185">Reference proteome</keyword>
<dbReference type="GO" id="GO:0005884">
    <property type="term" value="C:actin filament"/>
    <property type="evidence" value="ECO:0007669"/>
    <property type="project" value="TreeGrafter"/>
</dbReference>
<feature type="region of interest" description="Disordered" evidence="1">
    <location>
        <begin position="1"/>
        <end position="36"/>
    </location>
</feature>
<accession>A0A0G4EBB1</accession>
<evidence type="ECO:0000313" key="2">
    <source>
        <dbReference type="EMBL" id="CEL92554.1"/>
    </source>
</evidence>
<dbReference type="PANTHER" id="PTHR45691">
    <property type="entry name" value="PROTEIN DIAPHANOUS"/>
    <property type="match status" value="1"/>
</dbReference>
<dbReference type="Proteomes" id="UP000041254">
    <property type="component" value="Unassembled WGS sequence"/>
</dbReference>
<evidence type="ECO:0000256" key="1">
    <source>
        <dbReference type="SAM" id="MobiDB-lite"/>
    </source>
</evidence>
<dbReference type="AlphaFoldDB" id="A0A0G4EBB1"/>
<feature type="compositionally biased region" description="Basic residues" evidence="1">
    <location>
        <begin position="485"/>
        <end position="495"/>
    </location>
</feature>
<feature type="compositionally biased region" description="Low complexity" evidence="1">
    <location>
        <begin position="1"/>
        <end position="11"/>
    </location>
</feature>
<feature type="compositionally biased region" description="Basic residues" evidence="1">
    <location>
        <begin position="405"/>
        <end position="424"/>
    </location>
</feature>
<protein>
    <submittedName>
        <fullName evidence="2">Uncharacterized protein</fullName>
    </submittedName>
</protein>
<reference evidence="2 3" key="1">
    <citation type="submission" date="2014-11" db="EMBL/GenBank/DDBJ databases">
        <authorList>
            <person name="Zhu J."/>
            <person name="Qi W."/>
            <person name="Song R."/>
        </authorList>
    </citation>
    <scope>NUCLEOTIDE SEQUENCE [LARGE SCALE GENOMIC DNA]</scope>
</reference>
<evidence type="ECO:0000313" key="3">
    <source>
        <dbReference type="Proteomes" id="UP000041254"/>
    </source>
</evidence>
<feature type="region of interest" description="Disordered" evidence="1">
    <location>
        <begin position="477"/>
        <end position="509"/>
    </location>
</feature>
<feature type="region of interest" description="Disordered" evidence="1">
    <location>
        <begin position="366"/>
        <end position="431"/>
    </location>
</feature>
<dbReference type="PANTHER" id="PTHR45691:SF6">
    <property type="entry name" value="PROTEIN DIAPHANOUS"/>
    <property type="match status" value="1"/>
</dbReference>